<proteinExistence type="predicted"/>
<dbReference type="EMBL" id="BAAAGF010000003">
    <property type="protein sequence ID" value="GAA0746782.1"/>
    <property type="molecule type" value="Genomic_DNA"/>
</dbReference>
<accession>A0ABP3V1U8</accession>
<dbReference type="Proteomes" id="UP001500736">
    <property type="component" value="Unassembled WGS sequence"/>
</dbReference>
<gene>
    <name evidence="1" type="ORF">GCM10009431_23470</name>
</gene>
<name>A0ABP3V1U8_9FLAO</name>
<organism evidence="1 2">
    <name type="scientific">Gaetbulibacter jejuensis</name>
    <dbReference type="NCBI Taxonomy" id="584607"/>
    <lineage>
        <taxon>Bacteria</taxon>
        <taxon>Pseudomonadati</taxon>
        <taxon>Bacteroidota</taxon>
        <taxon>Flavobacteriia</taxon>
        <taxon>Flavobacteriales</taxon>
        <taxon>Flavobacteriaceae</taxon>
        <taxon>Gaetbulibacter</taxon>
    </lineage>
</organism>
<evidence type="ECO:0000313" key="2">
    <source>
        <dbReference type="Proteomes" id="UP001500736"/>
    </source>
</evidence>
<evidence type="ECO:0000313" key="1">
    <source>
        <dbReference type="EMBL" id="GAA0746782.1"/>
    </source>
</evidence>
<comment type="caution">
    <text evidence="1">The sequence shown here is derived from an EMBL/GenBank/DDBJ whole genome shotgun (WGS) entry which is preliminary data.</text>
</comment>
<protein>
    <submittedName>
        <fullName evidence="1">Uncharacterized protein</fullName>
    </submittedName>
</protein>
<sequence>MVLSSCNNDPCDVAHTVVDGECIPDYVFPQNEDLISGDRFYHAKYGVITFKDDNWYNDEGSIITELNSKKQ</sequence>
<keyword evidence="2" id="KW-1185">Reference proteome</keyword>
<reference evidence="2" key="1">
    <citation type="journal article" date="2019" name="Int. J. Syst. Evol. Microbiol.">
        <title>The Global Catalogue of Microorganisms (GCM) 10K type strain sequencing project: providing services to taxonomists for standard genome sequencing and annotation.</title>
        <authorList>
            <consortium name="The Broad Institute Genomics Platform"/>
            <consortium name="The Broad Institute Genome Sequencing Center for Infectious Disease"/>
            <person name="Wu L."/>
            <person name="Ma J."/>
        </authorList>
    </citation>
    <scope>NUCLEOTIDE SEQUENCE [LARGE SCALE GENOMIC DNA]</scope>
    <source>
        <strain evidence="2">JCM 15976</strain>
    </source>
</reference>